<comment type="pathway">
    <text evidence="6 14">Cofactor biosynthesis; adenosylcobalamin biosynthesis; adenosylcobalamin from cob(II)yrinate a,c-diamide: step 5/7.</text>
</comment>
<dbReference type="UniPathway" id="UPA00148">
    <property type="reaction ID" value="UER00236"/>
</dbReference>
<dbReference type="GO" id="GO:0043752">
    <property type="term" value="F:adenosylcobinamide kinase activity"/>
    <property type="evidence" value="ECO:0007669"/>
    <property type="project" value="UniProtKB-EC"/>
</dbReference>
<dbReference type="OrthoDB" id="9788370at2"/>
<dbReference type="Proteomes" id="UP000070371">
    <property type="component" value="Chromosome"/>
</dbReference>
<accession>A0A126V195</accession>
<dbReference type="InterPro" id="IPR003203">
    <property type="entry name" value="CobU/CobP"/>
</dbReference>
<proteinExistence type="inferred from homology"/>
<organism evidence="17 18">
    <name type="scientific">Falsihalocynthiibacter arcticus</name>
    <dbReference type="NCBI Taxonomy" id="1579316"/>
    <lineage>
        <taxon>Bacteria</taxon>
        <taxon>Pseudomonadati</taxon>
        <taxon>Pseudomonadota</taxon>
        <taxon>Alphaproteobacteria</taxon>
        <taxon>Rhodobacterales</taxon>
        <taxon>Roseobacteraceae</taxon>
        <taxon>Falsihalocynthiibacter</taxon>
    </lineage>
</organism>
<dbReference type="GO" id="GO:0009236">
    <property type="term" value="P:cobalamin biosynthetic process"/>
    <property type="evidence" value="ECO:0007669"/>
    <property type="project" value="UniProtKB-UniRule"/>
</dbReference>
<dbReference type="GO" id="GO:0005525">
    <property type="term" value="F:GTP binding"/>
    <property type="evidence" value="ECO:0007669"/>
    <property type="project" value="UniProtKB-UniRule"/>
</dbReference>
<dbReference type="NCBIfam" id="NF004469">
    <property type="entry name" value="PRK05800.1"/>
    <property type="match status" value="1"/>
</dbReference>
<evidence type="ECO:0000256" key="7">
    <source>
        <dbReference type="ARBA" id="ARBA00007490"/>
    </source>
</evidence>
<dbReference type="GO" id="GO:0005524">
    <property type="term" value="F:ATP binding"/>
    <property type="evidence" value="ECO:0007669"/>
    <property type="project" value="UniProtKB-UniRule"/>
</dbReference>
<keyword evidence="8 14" id="KW-0169">Cobalamin biosynthesis</keyword>
<dbReference type="Gene3D" id="3.40.50.300">
    <property type="entry name" value="P-loop containing nucleotide triphosphate hydrolases"/>
    <property type="match status" value="1"/>
</dbReference>
<keyword evidence="10 14" id="KW-0547">Nucleotide-binding</keyword>
<comment type="pathway">
    <text evidence="5 14">Cofactor biosynthesis; adenosylcobalamin biosynthesis; adenosylcobalamin from cob(II)yrinate a,c-diamide: step 6/7.</text>
</comment>
<reference evidence="17 18" key="1">
    <citation type="submission" date="2016-02" db="EMBL/GenBank/DDBJ databases">
        <title>Complete genome sequence of Halocynthiibacter arcticus PAMC 20958t from arctic marine sediment.</title>
        <authorList>
            <person name="Lee Y.M."/>
            <person name="Baek K."/>
            <person name="Lee H.K."/>
            <person name="Shin S.C."/>
        </authorList>
    </citation>
    <scope>NUCLEOTIDE SEQUENCE [LARGE SCALE GENOMIC DNA]</scope>
    <source>
        <strain evidence="17">PAMC 20958</strain>
    </source>
</reference>
<dbReference type="InterPro" id="IPR027417">
    <property type="entry name" value="P-loop_NTPase"/>
</dbReference>
<evidence type="ECO:0000256" key="8">
    <source>
        <dbReference type="ARBA" id="ARBA00022573"/>
    </source>
</evidence>
<evidence type="ECO:0000256" key="3">
    <source>
        <dbReference type="ARBA" id="ARBA00001522"/>
    </source>
</evidence>
<dbReference type="PIRSF" id="PIRSF006135">
    <property type="entry name" value="CobU"/>
    <property type="match status" value="1"/>
</dbReference>
<dbReference type="PANTHER" id="PTHR34848">
    <property type="match status" value="1"/>
</dbReference>
<dbReference type="CDD" id="cd00544">
    <property type="entry name" value="CobU"/>
    <property type="match status" value="1"/>
</dbReference>
<evidence type="ECO:0000256" key="16">
    <source>
        <dbReference type="PIRSR" id="PIRSR006135-2"/>
    </source>
</evidence>
<feature type="active site" description="GMP-histidine intermediate" evidence="15">
    <location>
        <position position="51"/>
    </location>
</feature>
<evidence type="ECO:0000256" key="1">
    <source>
        <dbReference type="ARBA" id="ARBA00000312"/>
    </source>
</evidence>
<dbReference type="KEGG" id="hat:RC74_09610"/>
<comment type="catalytic activity">
    <reaction evidence="1 14">
        <text>adenosylcob(III)inamide + ATP = adenosylcob(III)inamide phosphate + ADP + H(+)</text>
        <dbReference type="Rhea" id="RHEA:15769"/>
        <dbReference type="ChEBI" id="CHEBI:2480"/>
        <dbReference type="ChEBI" id="CHEBI:15378"/>
        <dbReference type="ChEBI" id="CHEBI:30616"/>
        <dbReference type="ChEBI" id="CHEBI:58502"/>
        <dbReference type="ChEBI" id="CHEBI:456216"/>
        <dbReference type="EC" id="2.7.1.156"/>
    </reaction>
</comment>
<evidence type="ECO:0000256" key="12">
    <source>
        <dbReference type="ARBA" id="ARBA00022840"/>
    </source>
</evidence>
<evidence type="ECO:0000256" key="5">
    <source>
        <dbReference type="ARBA" id="ARBA00004692"/>
    </source>
</evidence>
<keyword evidence="9 14" id="KW-0808">Transferase</keyword>
<dbReference type="SUPFAM" id="SSF52540">
    <property type="entry name" value="P-loop containing nucleoside triphosphate hydrolases"/>
    <property type="match status" value="1"/>
</dbReference>
<evidence type="ECO:0000256" key="15">
    <source>
        <dbReference type="PIRSR" id="PIRSR006135-1"/>
    </source>
</evidence>
<comment type="function">
    <text evidence="4 14">Catalyzes ATP-dependent phosphorylation of adenosylcobinamide and addition of GMP to adenosylcobinamide phosphate.</text>
</comment>
<evidence type="ECO:0000256" key="6">
    <source>
        <dbReference type="ARBA" id="ARBA00005159"/>
    </source>
</evidence>
<keyword evidence="13 14" id="KW-0342">GTP-binding</keyword>
<evidence type="ECO:0000256" key="9">
    <source>
        <dbReference type="ARBA" id="ARBA00022679"/>
    </source>
</evidence>
<dbReference type="EMBL" id="CP014327">
    <property type="protein sequence ID" value="AML51479.1"/>
    <property type="molecule type" value="Genomic_DNA"/>
</dbReference>
<name>A0A126V195_9RHOB</name>
<dbReference type="STRING" id="1579316.RC74_09610"/>
<evidence type="ECO:0000313" key="18">
    <source>
        <dbReference type="Proteomes" id="UP000070371"/>
    </source>
</evidence>
<evidence type="ECO:0000256" key="10">
    <source>
        <dbReference type="ARBA" id="ARBA00022741"/>
    </source>
</evidence>
<dbReference type="GO" id="GO:0008820">
    <property type="term" value="F:cobinamide phosphate guanylyltransferase activity"/>
    <property type="evidence" value="ECO:0007669"/>
    <property type="project" value="UniProtKB-UniRule"/>
</dbReference>
<evidence type="ECO:0000256" key="11">
    <source>
        <dbReference type="ARBA" id="ARBA00022777"/>
    </source>
</evidence>
<evidence type="ECO:0000256" key="13">
    <source>
        <dbReference type="ARBA" id="ARBA00023134"/>
    </source>
</evidence>
<dbReference type="AlphaFoldDB" id="A0A126V195"/>
<feature type="binding site" evidence="16">
    <location>
        <position position="84"/>
    </location>
    <ligand>
        <name>GTP</name>
        <dbReference type="ChEBI" id="CHEBI:37565"/>
    </ligand>
</feature>
<feature type="binding site" evidence="16">
    <location>
        <begin position="10"/>
        <end position="17"/>
    </location>
    <ligand>
        <name>GTP</name>
        <dbReference type="ChEBI" id="CHEBI:37565"/>
    </ligand>
</feature>
<dbReference type="EC" id="2.7.7.62" evidence="14"/>
<gene>
    <name evidence="17" type="ORF">RC74_09610</name>
</gene>
<evidence type="ECO:0000256" key="2">
    <source>
        <dbReference type="ARBA" id="ARBA00000711"/>
    </source>
</evidence>
<comment type="catalytic activity">
    <reaction evidence="2 14">
        <text>adenosylcob(III)inamide phosphate + GTP + H(+) = adenosylcob(III)inamide-GDP + diphosphate</text>
        <dbReference type="Rhea" id="RHEA:22712"/>
        <dbReference type="ChEBI" id="CHEBI:15378"/>
        <dbReference type="ChEBI" id="CHEBI:33019"/>
        <dbReference type="ChEBI" id="CHEBI:37565"/>
        <dbReference type="ChEBI" id="CHEBI:58502"/>
        <dbReference type="ChEBI" id="CHEBI:60487"/>
        <dbReference type="EC" id="2.7.7.62"/>
    </reaction>
</comment>
<comment type="catalytic activity">
    <reaction evidence="3">
        <text>adenosylcob(III)inamide + GTP = adenosylcob(III)inamide phosphate + GDP + H(+)</text>
        <dbReference type="Rhea" id="RHEA:15765"/>
        <dbReference type="ChEBI" id="CHEBI:2480"/>
        <dbReference type="ChEBI" id="CHEBI:15378"/>
        <dbReference type="ChEBI" id="CHEBI:37565"/>
        <dbReference type="ChEBI" id="CHEBI:58189"/>
        <dbReference type="ChEBI" id="CHEBI:58502"/>
        <dbReference type="EC" id="2.7.1.156"/>
    </reaction>
</comment>
<feature type="binding site" evidence="16">
    <location>
        <begin position="35"/>
        <end position="37"/>
    </location>
    <ligand>
        <name>GTP</name>
        <dbReference type="ChEBI" id="CHEBI:37565"/>
    </ligand>
</feature>
<dbReference type="Pfam" id="PF02283">
    <property type="entry name" value="CobU"/>
    <property type="match status" value="1"/>
</dbReference>
<sequence>MLPKLSFILGGAASGKSAYAESLFAVHAGTRTYLATAQSFDSEMENKISRHQIMRGEGWDTIERPMDIAPVFLEAQPESAILFDCATLWLSNLLLADRNVEEALENLLFALKSCAVPVVIVSNEVGAGIVPAEALSRRFREAQGRLNQQLAAQSDYAALVVAGLPLTLKGTKPEVT</sequence>
<comment type="similarity">
    <text evidence="7 14">Belongs to the CobU/CobP family.</text>
</comment>
<evidence type="ECO:0000313" key="17">
    <source>
        <dbReference type="EMBL" id="AML51479.1"/>
    </source>
</evidence>
<feature type="binding site" evidence="16">
    <location>
        <position position="63"/>
    </location>
    <ligand>
        <name>GTP</name>
        <dbReference type="ChEBI" id="CHEBI:37565"/>
    </ligand>
</feature>
<protein>
    <recommendedName>
        <fullName evidence="14">Bifunctional adenosylcobalamin biosynthesis protein</fullName>
        <ecNumber evidence="14">2.7.1.156</ecNumber>
        <ecNumber evidence="14">2.7.7.62</ecNumber>
    </recommendedName>
</protein>
<dbReference type="EC" id="2.7.1.156" evidence="14"/>
<dbReference type="PANTHER" id="PTHR34848:SF1">
    <property type="entry name" value="BIFUNCTIONAL ADENOSYLCOBALAMIN BIOSYNTHESIS PROTEIN COBU"/>
    <property type="match status" value="1"/>
</dbReference>
<dbReference type="RefSeq" id="WP_039001377.1">
    <property type="nucleotide sequence ID" value="NZ_CP014327.1"/>
</dbReference>
<keyword evidence="18" id="KW-1185">Reference proteome</keyword>
<keyword evidence="11 14" id="KW-0418">Kinase</keyword>
<keyword evidence="12 14" id="KW-0067">ATP-binding</keyword>
<evidence type="ECO:0000256" key="4">
    <source>
        <dbReference type="ARBA" id="ARBA00003889"/>
    </source>
</evidence>
<evidence type="ECO:0000256" key="14">
    <source>
        <dbReference type="PIRNR" id="PIRNR006135"/>
    </source>
</evidence>